<name>A0A427XJL4_9TREE</name>
<dbReference type="AlphaFoldDB" id="A0A427XJL4"/>
<dbReference type="GeneID" id="39586572"/>
<accession>A0A427XJL4</accession>
<sequence length="175" mass="19899">MEVHGNYLAYEVARYKEKRPGETTKPLWGSSFDIKAQRERLEKLSLIDRAEATALKRNYYRDLSVPIKDILHAYTSMLPIPIPEDETLEHAQNDEQAHRDHRESVRTEGTLDVFKAEDGDRIGVKFKLPRADGEGKSQGYYHTVTFVPLAAGLGQYCSCNPLSFAPRPHALERGQ</sequence>
<proteinExistence type="predicted"/>
<keyword evidence="2" id="KW-1185">Reference proteome</keyword>
<evidence type="ECO:0000313" key="1">
    <source>
        <dbReference type="EMBL" id="RSH79095.1"/>
    </source>
</evidence>
<protein>
    <submittedName>
        <fullName evidence="1">Uncharacterized protein</fullName>
    </submittedName>
</protein>
<dbReference type="RefSeq" id="XP_028474242.1">
    <property type="nucleotide sequence ID" value="XM_028617779.1"/>
</dbReference>
<organism evidence="1 2">
    <name type="scientific">Apiotrichum porosum</name>
    <dbReference type="NCBI Taxonomy" id="105984"/>
    <lineage>
        <taxon>Eukaryota</taxon>
        <taxon>Fungi</taxon>
        <taxon>Dikarya</taxon>
        <taxon>Basidiomycota</taxon>
        <taxon>Agaricomycotina</taxon>
        <taxon>Tremellomycetes</taxon>
        <taxon>Trichosporonales</taxon>
        <taxon>Trichosporonaceae</taxon>
        <taxon>Apiotrichum</taxon>
    </lineage>
</organism>
<dbReference type="EMBL" id="RSCE01000011">
    <property type="protein sequence ID" value="RSH79095.1"/>
    <property type="molecule type" value="Genomic_DNA"/>
</dbReference>
<reference evidence="1 2" key="1">
    <citation type="submission" date="2018-11" db="EMBL/GenBank/DDBJ databases">
        <title>Genome sequence of Apiotrichum porosum DSM 27194.</title>
        <authorList>
            <person name="Aliyu H."/>
            <person name="Gorte O."/>
            <person name="Ochsenreither K."/>
        </authorList>
    </citation>
    <scope>NUCLEOTIDE SEQUENCE [LARGE SCALE GENOMIC DNA]</scope>
    <source>
        <strain evidence="1 2">DSM 27194</strain>
    </source>
</reference>
<evidence type="ECO:0000313" key="2">
    <source>
        <dbReference type="Proteomes" id="UP000279236"/>
    </source>
</evidence>
<gene>
    <name evidence="1" type="ORF">EHS24_002029</name>
</gene>
<dbReference type="Proteomes" id="UP000279236">
    <property type="component" value="Unassembled WGS sequence"/>
</dbReference>
<comment type="caution">
    <text evidence="1">The sequence shown here is derived from an EMBL/GenBank/DDBJ whole genome shotgun (WGS) entry which is preliminary data.</text>
</comment>